<comment type="caution">
    <text evidence="15">The sequence shown here is derived from an EMBL/GenBank/DDBJ whole genome shotgun (WGS) entry which is preliminary data.</text>
</comment>
<dbReference type="Proteomes" id="UP001497623">
    <property type="component" value="Unassembled WGS sequence"/>
</dbReference>
<dbReference type="SUPFAM" id="SSF56112">
    <property type="entry name" value="Protein kinase-like (PK-like)"/>
    <property type="match status" value="1"/>
</dbReference>
<feature type="non-terminal residue" evidence="15">
    <location>
        <position position="535"/>
    </location>
</feature>
<organism evidence="15 16">
    <name type="scientific">Meganyctiphanes norvegica</name>
    <name type="common">Northern krill</name>
    <name type="synonym">Thysanopoda norvegica</name>
    <dbReference type="NCBI Taxonomy" id="48144"/>
    <lineage>
        <taxon>Eukaryota</taxon>
        <taxon>Metazoa</taxon>
        <taxon>Ecdysozoa</taxon>
        <taxon>Arthropoda</taxon>
        <taxon>Crustacea</taxon>
        <taxon>Multicrustacea</taxon>
        <taxon>Malacostraca</taxon>
        <taxon>Eumalacostraca</taxon>
        <taxon>Eucarida</taxon>
        <taxon>Euphausiacea</taxon>
        <taxon>Euphausiidae</taxon>
        <taxon>Meganyctiphanes</taxon>
    </lineage>
</organism>
<evidence type="ECO:0000256" key="8">
    <source>
        <dbReference type="ARBA" id="ARBA00022741"/>
    </source>
</evidence>
<evidence type="ECO:0000256" key="3">
    <source>
        <dbReference type="ARBA" id="ARBA00012401"/>
    </source>
</evidence>
<sequence>MSKTIFNLKVWKPYVYIRLFNPIFLIKNSPAATVKTYLLCSTCRVIPGQTNAHIHHYDTDLHKNFSTCIGLIKDTMKLELLTTNKRDYYYIFLDKIEKYAEQVHFQSTAMPPGTTKHNVDWEGQDDGTNNEPISKWFSKANEYQARCNLFDSEPSTSAHNNISLSSTISTDNSFNDICVCNNGTADVIASVIVDFFNKNNLSFDNLIQIMSDNPNVMRGVLSLILKSTKFLDIVKSLERVASVSQAAASVLVVIVKSFQASSRRSWLHQYKANALTTAMHVNLNIFIYISRQGGNLTEFVWRLNAWSGNCAYVKAIMYRWSKLRILRFHRMAKSTNLIMSREIRALGLKTSSPTVSNCTFPLNLILKIIAVITFFNLTIMVGFEKNKGDARGFQVGTRRYMAPEVLEGAINFQCDAFLRIDMYACGLVLWEVLSRCSAQDGPVGEYHLPFEEEVGQHPTLDDMQECVVTNKTRPPIRDTWRKHPGLVALIDTMDECWDHDAEARLSASCVVERLAQNSRLLPIPPTSYPRTDSTI</sequence>
<evidence type="ECO:0000256" key="5">
    <source>
        <dbReference type="ARBA" id="ARBA00022679"/>
    </source>
</evidence>
<evidence type="ECO:0000256" key="1">
    <source>
        <dbReference type="ARBA" id="ARBA00004479"/>
    </source>
</evidence>
<dbReference type="InterPro" id="IPR000719">
    <property type="entry name" value="Prot_kinase_dom"/>
</dbReference>
<keyword evidence="11" id="KW-1133">Transmembrane helix</keyword>
<dbReference type="GO" id="GO:0071363">
    <property type="term" value="P:cellular response to growth factor stimulus"/>
    <property type="evidence" value="ECO:0007669"/>
    <property type="project" value="TreeGrafter"/>
</dbReference>
<dbReference type="GO" id="GO:0017002">
    <property type="term" value="F:activin receptor activity"/>
    <property type="evidence" value="ECO:0007669"/>
    <property type="project" value="TreeGrafter"/>
</dbReference>
<keyword evidence="6" id="KW-0812">Transmembrane</keyword>
<keyword evidence="10" id="KW-0067">ATP-binding</keyword>
<dbReference type="EMBL" id="CAXKWB010030139">
    <property type="protein sequence ID" value="CAL4137205.1"/>
    <property type="molecule type" value="Genomic_DNA"/>
</dbReference>
<evidence type="ECO:0000256" key="6">
    <source>
        <dbReference type="ARBA" id="ARBA00022692"/>
    </source>
</evidence>
<evidence type="ECO:0000256" key="10">
    <source>
        <dbReference type="ARBA" id="ARBA00022840"/>
    </source>
</evidence>
<comment type="similarity">
    <text evidence="2">Belongs to the protein kinase superfamily. TKL Ser/Thr protein kinase family. TGFB receptor subfamily.</text>
</comment>
<accession>A0AAV2RV47</accession>
<dbReference type="PROSITE" id="PS50011">
    <property type="entry name" value="PROTEIN_KINASE_DOM"/>
    <property type="match status" value="1"/>
</dbReference>
<evidence type="ECO:0000313" key="15">
    <source>
        <dbReference type="EMBL" id="CAL4137205.1"/>
    </source>
</evidence>
<protein>
    <recommendedName>
        <fullName evidence="3">receptor protein serine/threonine kinase</fullName>
        <ecNumber evidence="3">2.7.11.30</ecNumber>
    </recommendedName>
</protein>
<dbReference type="PANTHER" id="PTHR23255">
    <property type="entry name" value="TRANSFORMING GROWTH FACTOR-BETA RECEPTOR TYPE I AND II"/>
    <property type="match status" value="1"/>
</dbReference>
<keyword evidence="7" id="KW-0732">Signal</keyword>
<dbReference type="PANTHER" id="PTHR23255:SF98">
    <property type="entry name" value="SERINE_THREONINE-PROTEIN KINASE RECEPTOR"/>
    <property type="match status" value="1"/>
</dbReference>
<evidence type="ECO:0000256" key="9">
    <source>
        <dbReference type="ARBA" id="ARBA00022777"/>
    </source>
</evidence>
<evidence type="ECO:0000313" key="16">
    <source>
        <dbReference type="Proteomes" id="UP001497623"/>
    </source>
</evidence>
<dbReference type="AlphaFoldDB" id="A0AAV2RV47"/>
<dbReference type="GO" id="GO:0005524">
    <property type="term" value="F:ATP binding"/>
    <property type="evidence" value="ECO:0007669"/>
    <property type="project" value="UniProtKB-KW"/>
</dbReference>
<name>A0AAV2RV47_MEGNR</name>
<keyword evidence="12" id="KW-0472">Membrane</keyword>
<gene>
    <name evidence="15" type="ORF">MNOR_LOCUS27955</name>
</gene>
<evidence type="ECO:0000256" key="4">
    <source>
        <dbReference type="ARBA" id="ARBA00022527"/>
    </source>
</evidence>
<dbReference type="InterPro" id="IPR000333">
    <property type="entry name" value="TGFB_receptor"/>
</dbReference>
<comment type="subcellular location">
    <subcellularLocation>
        <location evidence="1">Membrane</location>
        <topology evidence="1">Single-pass type I membrane protein</topology>
    </subcellularLocation>
</comment>
<dbReference type="GO" id="GO:0048185">
    <property type="term" value="F:activin binding"/>
    <property type="evidence" value="ECO:0007669"/>
    <property type="project" value="TreeGrafter"/>
</dbReference>
<keyword evidence="13" id="KW-0675">Receptor</keyword>
<proteinExistence type="inferred from homology"/>
<feature type="domain" description="Protein kinase" evidence="14">
    <location>
        <begin position="210"/>
        <end position="520"/>
    </location>
</feature>
<dbReference type="InterPro" id="IPR011009">
    <property type="entry name" value="Kinase-like_dom_sf"/>
</dbReference>
<reference evidence="15 16" key="1">
    <citation type="submission" date="2024-05" db="EMBL/GenBank/DDBJ databases">
        <authorList>
            <person name="Wallberg A."/>
        </authorList>
    </citation>
    <scope>NUCLEOTIDE SEQUENCE [LARGE SCALE GENOMIC DNA]</scope>
</reference>
<keyword evidence="4" id="KW-0723">Serine/threonine-protein kinase</keyword>
<evidence type="ECO:0000256" key="7">
    <source>
        <dbReference type="ARBA" id="ARBA00022729"/>
    </source>
</evidence>
<evidence type="ECO:0000256" key="11">
    <source>
        <dbReference type="ARBA" id="ARBA00022989"/>
    </source>
</evidence>
<dbReference type="Gene3D" id="1.10.510.10">
    <property type="entry name" value="Transferase(Phosphotransferase) domain 1"/>
    <property type="match status" value="1"/>
</dbReference>
<dbReference type="GO" id="GO:0048179">
    <property type="term" value="C:activin receptor complex"/>
    <property type="evidence" value="ECO:0007669"/>
    <property type="project" value="TreeGrafter"/>
</dbReference>
<evidence type="ECO:0000256" key="2">
    <source>
        <dbReference type="ARBA" id="ARBA00009605"/>
    </source>
</evidence>
<evidence type="ECO:0000256" key="12">
    <source>
        <dbReference type="ARBA" id="ARBA00023136"/>
    </source>
</evidence>
<keyword evidence="8" id="KW-0547">Nucleotide-binding</keyword>
<keyword evidence="9" id="KW-0418">Kinase</keyword>
<keyword evidence="5" id="KW-0808">Transferase</keyword>
<dbReference type="EC" id="2.7.11.30" evidence="3"/>
<evidence type="ECO:0000259" key="14">
    <source>
        <dbReference type="PROSITE" id="PS50011"/>
    </source>
</evidence>
<keyword evidence="16" id="KW-1185">Reference proteome</keyword>
<evidence type="ECO:0000256" key="13">
    <source>
        <dbReference type="ARBA" id="ARBA00023170"/>
    </source>
</evidence>